<dbReference type="EMBL" id="OX459121">
    <property type="protein sequence ID" value="CAI9102241.1"/>
    <property type="molecule type" value="Genomic_DNA"/>
</dbReference>
<keyword evidence="3" id="KW-1185">Reference proteome</keyword>
<proteinExistence type="predicted"/>
<gene>
    <name evidence="2" type="ORF">OLC1_LOCUS11624</name>
</gene>
<feature type="region of interest" description="Disordered" evidence="1">
    <location>
        <begin position="1"/>
        <end position="22"/>
    </location>
</feature>
<sequence>MEEQVKTIDPKEDQQVVSGSRRFQEKLVDDDLLVSSSNNSSTSTSSSSFSTSNDSKDDEDQGFYATTKPTEKNHLLGLLIRYLKPLDYSKSMMSILFHSPTKTHNQFLYCTRQLNMESQRLQIQAVGSFGLLISSAGRAV</sequence>
<dbReference type="Proteomes" id="UP001161247">
    <property type="component" value="Chromosome 4"/>
</dbReference>
<feature type="compositionally biased region" description="Low complexity" evidence="1">
    <location>
        <begin position="35"/>
        <end position="53"/>
    </location>
</feature>
<feature type="compositionally biased region" description="Basic and acidic residues" evidence="1">
    <location>
        <begin position="1"/>
        <end position="14"/>
    </location>
</feature>
<dbReference type="AlphaFoldDB" id="A0AAV1D3Z4"/>
<evidence type="ECO:0000313" key="2">
    <source>
        <dbReference type="EMBL" id="CAI9102241.1"/>
    </source>
</evidence>
<evidence type="ECO:0000256" key="1">
    <source>
        <dbReference type="SAM" id="MobiDB-lite"/>
    </source>
</evidence>
<protein>
    <submittedName>
        <fullName evidence="2">OLC1v1000480C1</fullName>
    </submittedName>
</protein>
<reference evidence="2" key="1">
    <citation type="submission" date="2023-03" db="EMBL/GenBank/DDBJ databases">
        <authorList>
            <person name="Julca I."/>
        </authorList>
    </citation>
    <scope>NUCLEOTIDE SEQUENCE</scope>
</reference>
<organism evidence="2 3">
    <name type="scientific">Oldenlandia corymbosa var. corymbosa</name>
    <dbReference type="NCBI Taxonomy" id="529605"/>
    <lineage>
        <taxon>Eukaryota</taxon>
        <taxon>Viridiplantae</taxon>
        <taxon>Streptophyta</taxon>
        <taxon>Embryophyta</taxon>
        <taxon>Tracheophyta</taxon>
        <taxon>Spermatophyta</taxon>
        <taxon>Magnoliopsida</taxon>
        <taxon>eudicotyledons</taxon>
        <taxon>Gunneridae</taxon>
        <taxon>Pentapetalae</taxon>
        <taxon>asterids</taxon>
        <taxon>lamiids</taxon>
        <taxon>Gentianales</taxon>
        <taxon>Rubiaceae</taxon>
        <taxon>Rubioideae</taxon>
        <taxon>Spermacoceae</taxon>
        <taxon>Hedyotis-Oldenlandia complex</taxon>
        <taxon>Oldenlandia</taxon>
    </lineage>
</organism>
<accession>A0AAV1D3Z4</accession>
<name>A0AAV1D3Z4_OLDCO</name>
<feature type="region of interest" description="Disordered" evidence="1">
    <location>
        <begin position="34"/>
        <end position="67"/>
    </location>
</feature>
<evidence type="ECO:0000313" key="3">
    <source>
        <dbReference type="Proteomes" id="UP001161247"/>
    </source>
</evidence>